<dbReference type="Proteomes" id="UP001241605">
    <property type="component" value="Chromosome"/>
</dbReference>
<evidence type="ECO:0000313" key="2">
    <source>
        <dbReference type="Proteomes" id="UP001241605"/>
    </source>
</evidence>
<organism evidence="1 2">
    <name type="scientific">Tropicibacter oceani</name>
    <dbReference type="NCBI Taxonomy" id="3058420"/>
    <lineage>
        <taxon>Bacteria</taxon>
        <taxon>Pseudomonadati</taxon>
        <taxon>Pseudomonadota</taxon>
        <taxon>Alphaproteobacteria</taxon>
        <taxon>Rhodobacterales</taxon>
        <taxon>Roseobacteraceae</taxon>
        <taxon>Tropicibacter</taxon>
    </lineage>
</organism>
<dbReference type="RefSeq" id="WP_282302473.1">
    <property type="nucleotide sequence ID" value="NZ_CP124616.1"/>
</dbReference>
<evidence type="ECO:0000313" key="1">
    <source>
        <dbReference type="EMBL" id="WGW05850.1"/>
    </source>
</evidence>
<dbReference type="EMBL" id="CP124616">
    <property type="protein sequence ID" value="WGW05850.1"/>
    <property type="molecule type" value="Genomic_DNA"/>
</dbReference>
<accession>A0ABY8QMH0</accession>
<sequence>MLYDSADSWRRAAHKRVVLFAMSGLGKSHVSKLLRKSGEWFHYSIDYRIGTRYMGELIADNAKREAMKVPFLRDLLMSDSIYIGSNITFDNLSPLSAYLGKPGDPAKGGLPIDEYRRRQAQFEQAERAALLDTEHFIGRAQDLYGYPHFVCDTGGSICEWVNPEDDNDPILTALSRSALMVWIKGSDAHTRELVRRFDEAPKPMAYRPDFLTRTWTDYLDQHGCPEAEVDPDDFIRWTYAQALAHRQPLYQAMARRWGITVDASDMAAVRDQADFAEIIARALPAARSQAKARA</sequence>
<gene>
    <name evidence="1" type="ORF">QF118_12020</name>
</gene>
<name>A0ABY8QMH0_9RHOB</name>
<proteinExistence type="predicted"/>
<protein>
    <submittedName>
        <fullName evidence="1">ATPase</fullName>
    </submittedName>
</protein>
<dbReference type="InterPro" id="IPR027417">
    <property type="entry name" value="P-loop_NTPase"/>
</dbReference>
<keyword evidence="2" id="KW-1185">Reference proteome</keyword>
<reference evidence="1 2" key="1">
    <citation type="submission" date="2023-05" db="EMBL/GenBank/DDBJ databases">
        <title>YMD87, complete Genome.</title>
        <authorList>
            <person name="Zhang J."/>
            <person name="Xu X."/>
        </authorList>
    </citation>
    <scope>NUCLEOTIDE SEQUENCE [LARGE SCALE GENOMIC DNA]</scope>
    <source>
        <strain evidence="1 2">YMD87</strain>
    </source>
</reference>
<dbReference type="Gene3D" id="3.40.50.300">
    <property type="entry name" value="P-loop containing nucleotide triphosphate hydrolases"/>
    <property type="match status" value="1"/>
</dbReference>